<dbReference type="RefSeq" id="WP_101468268.1">
    <property type="nucleotide sequence ID" value="NZ_JBNQFP010000001.1"/>
</dbReference>
<dbReference type="Gene3D" id="3.40.50.410">
    <property type="entry name" value="von Willebrand factor, type A domain"/>
    <property type="match status" value="1"/>
</dbReference>
<proteinExistence type="predicted"/>
<dbReference type="OrthoDB" id="9790144at2"/>
<comment type="caution">
    <text evidence="2">The sequence shown here is derived from an EMBL/GenBank/DDBJ whole genome shotgun (WGS) entry which is preliminary data.</text>
</comment>
<feature type="compositionally biased region" description="Basic and acidic residues" evidence="1">
    <location>
        <begin position="202"/>
        <end position="215"/>
    </location>
</feature>
<organism evidence="2 3">
    <name type="scientific">Nocardia fluminea</name>
    <dbReference type="NCBI Taxonomy" id="134984"/>
    <lineage>
        <taxon>Bacteria</taxon>
        <taxon>Bacillati</taxon>
        <taxon>Actinomycetota</taxon>
        <taxon>Actinomycetes</taxon>
        <taxon>Mycobacteriales</taxon>
        <taxon>Nocardiaceae</taxon>
        <taxon>Nocardia</taxon>
    </lineage>
</organism>
<feature type="region of interest" description="Disordered" evidence="1">
    <location>
        <begin position="194"/>
        <end position="215"/>
    </location>
</feature>
<dbReference type="InterPro" id="IPR036465">
    <property type="entry name" value="vWFA_dom_sf"/>
</dbReference>
<evidence type="ECO:0000313" key="3">
    <source>
        <dbReference type="Proteomes" id="UP000233766"/>
    </source>
</evidence>
<accession>A0A2N3V9I3</accession>
<reference evidence="2 3" key="1">
    <citation type="submission" date="2017-12" db="EMBL/GenBank/DDBJ databases">
        <title>Sequencing the genomes of 1000 Actinobacteria strains.</title>
        <authorList>
            <person name="Klenk H.-P."/>
        </authorList>
    </citation>
    <scope>NUCLEOTIDE SEQUENCE [LARGE SCALE GENOMIC DNA]</scope>
    <source>
        <strain evidence="2 3">DSM 44489</strain>
    </source>
</reference>
<dbReference type="Proteomes" id="UP000233766">
    <property type="component" value="Unassembled WGS sequence"/>
</dbReference>
<evidence type="ECO:0000313" key="2">
    <source>
        <dbReference type="EMBL" id="PKV78235.1"/>
    </source>
</evidence>
<name>A0A2N3V9I3_9NOCA</name>
<dbReference type="EMBL" id="PJMW01000002">
    <property type="protein sequence ID" value="PKV78235.1"/>
    <property type="molecule type" value="Genomic_DNA"/>
</dbReference>
<evidence type="ECO:0000256" key="1">
    <source>
        <dbReference type="SAM" id="MobiDB-lite"/>
    </source>
</evidence>
<keyword evidence="3" id="KW-1185">Reference proteome</keyword>
<protein>
    <recommendedName>
        <fullName evidence="4">von Willebrand factor type A domain-containing protein</fullName>
    </recommendedName>
</protein>
<sequence length="215" mass="23033">MTDSDRTLIAVLLDRSGSMQTIKADTEGGLAAYFEQQRSVPKKIEVTLAQFDTTYDVVYANVPLAQVPAPSLQPRGGTALYDALGKLVTSVGTELAERPEHERPGTVIIVVLTDGHENSSREWTHAAVKSLITQQQDVYNWTFVFLGANMDAVEVGSDLGFDPGSAITYAPVAGGVRGAFDALSAYSARAQAAPAGAARRARFSDSERRRADQGK</sequence>
<gene>
    <name evidence="2" type="ORF">ATK86_2598</name>
</gene>
<dbReference type="SUPFAM" id="SSF53300">
    <property type="entry name" value="vWA-like"/>
    <property type="match status" value="1"/>
</dbReference>
<dbReference type="CDD" id="cd00198">
    <property type="entry name" value="vWFA"/>
    <property type="match status" value="1"/>
</dbReference>
<evidence type="ECO:0008006" key="4">
    <source>
        <dbReference type="Google" id="ProtNLM"/>
    </source>
</evidence>
<dbReference type="AlphaFoldDB" id="A0A2N3V9I3"/>